<dbReference type="RefSeq" id="WP_138224610.1">
    <property type="nucleotide sequence ID" value="NZ_CP040396.1"/>
</dbReference>
<evidence type="ECO:0000256" key="2">
    <source>
        <dbReference type="ARBA" id="ARBA00012652"/>
    </source>
</evidence>
<dbReference type="Pfam" id="PF17389">
    <property type="entry name" value="Bac_rhamnosid6H"/>
    <property type="match status" value="1"/>
</dbReference>
<protein>
    <recommendedName>
        <fullName evidence="2">alpha-L-rhamnosidase</fullName>
        <ecNumber evidence="2">3.2.1.40</ecNumber>
    </recommendedName>
</protein>
<feature type="domain" description="Bacterial alpha-L-rhamnosidase N-terminal" evidence="5">
    <location>
        <begin position="143"/>
        <end position="312"/>
    </location>
</feature>
<dbReference type="Gene3D" id="2.60.420.10">
    <property type="entry name" value="Maltose phosphorylase, domain 3"/>
    <property type="match status" value="1"/>
</dbReference>
<dbReference type="InterPro" id="IPR008902">
    <property type="entry name" value="Rhamnosid_concanavalin"/>
</dbReference>
<dbReference type="InterPro" id="IPR008928">
    <property type="entry name" value="6-hairpin_glycosidase_sf"/>
</dbReference>
<dbReference type="KEGG" id="palo:E6C60_0760"/>
<keyword evidence="9" id="KW-1185">Reference proteome</keyword>
<gene>
    <name evidence="8" type="ORF">E6C60_0760</name>
</gene>
<evidence type="ECO:0000259" key="7">
    <source>
        <dbReference type="Pfam" id="PF17390"/>
    </source>
</evidence>
<evidence type="ECO:0000256" key="3">
    <source>
        <dbReference type="ARBA" id="ARBA00022801"/>
    </source>
</evidence>
<dbReference type="InterPro" id="IPR013783">
    <property type="entry name" value="Ig-like_fold"/>
</dbReference>
<organism evidence="8 9">
    <name type="scientific">Paenibacillus algicola</name>
    <dbReference type="NCBI Taxonomy" id="2565926"/>
    <lineage>
        <taxon>Bacteria</taxon>
        <taxon>Bacillati</taxon>
        <taxon>Bacillota</taxon>
        <taxon>Bacilli</taxon>
        <taxon>Bacillales</taxon>
        <taxon>Paenibacillaceae</taxon>
        <taxon>Paenibacillus</taxon>
    </lineage>
</organism>
<dbReference type="GO" id="GO:0005975">
    <property type="term" value="P:carbohydrate metabolic process"/>
    <property type="evidence" value="ECO:0007669"/>
    <property type="project" value="InterPro"/>
</dbReference>
<feature type="domain" description="Alpha-L-rhamnosidase concanavalin-like" evidence="4">
    <location>
        <begin position="321"/>
        <end position="421"/>
    </location>
</feature>
<dbReference type="InterPro" id="IPR012341">
    <property type="entry name" value="6hp_glycosidase-like_sf"/>
</dbReference>
<dbReference type="EMBL" id="CP040396">
    <property type="protein sequence ID" value="QCT01481.1"/>
    <property type="molecule type" value="Genomic_DNA"/>
</dbReference>
<dbReference type="Pfam" id="PF17390">
    <property type="entry name" value="Bac_rhamnosid_C"/>
    <property type="match status" value="1"/>
</dbReference>
<keyword evidence="3" id="KW-0378">Hydrolase</keyword>
<dbReference type="AlphaFoldDB" id="A0A4P8XJE7"/>
<dbReference type="GO" id="GO:0030596">
    <property type="term" value="F:alpha-L-rhamnosidase activity"/>
    <property type="evidence" value="ECO:0007669"/>
    <property type="project" value="UniProtKB-EC"/>
</dbReference>
<accession>A0A4P8XJE7</accession>
<dbReference type="InterPro" id="IPR036116">
    <property type="entry name" value="FN3_sf"/>
</dbReference>
<dbReference type="OrthoDB" id="9761045at2"/>
<dbReference type="EC" id="3.2.1.40" evidence="2"/>
<dbReference type="Gene3D" id="2.60.120.260">
    <property type="entry name" value="Galactose-binding domain-like"/>
    <property type="match status" value="2"/>
</dbReference>
<evidence type="ECO:0000313" key="9">
    <source>
        <dbReference type="Proteomes" id="UP000300879"/>
    </source>
</evidence>
<comment type="catalytic activity">
    <reaction evidence="1">
        <text>Hydrolysis of terminal non-reducing alpha-L-rhamnose residues in alpha-L-rhamnosides.</text>
        <dbReference type="EC" id="3.2.1.40"/>
    </reaction>
</comment>
<dbReference type="InterPro" id="IPR013737">
    <property type="entry name" value="Bac_rhamnosid_N"/>
</dbReference>
<dbReference type="Pfam" id="PF05592">
    <property type="entry name" value="Bac_rhamnosid"/>
    <property type="match status" value="1"/>
</dbReference>
<evidence type="ECO:0000313" key="8">
    <source>
        <dbReference type="EMBL" id="QCT01481.1"/>
    </source>
</evidence>
<dbReference type="PIRSF" id="PIRSF010631">
    <property type="entry name" value="A-rhamnsds"/>
    <property type="match status" value="1"/>
</dbReference>
<feature type="domain" description="Alpha-L-rhamnosidase C-terminal" evidence="7">
    <location>
        <begin position="777"/>
        <end position="846"/>
    </location>
</feature>
<proteinExistence type="predicted"/>
<evidence type="ECO:0000259" key="4">
    <source>
        <dbReference type="Pfam" id="PF05592"/>
    </source>
</evidence>
<dbReference type="Gene3D" id="1.50.10.10">
    <property type="match status" value="1"/>
</dbReference>
<name>A0A4P8XJE7_9BACL</name>
<dbReference type="InterPro" id="IPR016007">
    <property type="entry name" value="Alpha_rhamnosid"/>
</dbReference>
<dbReference type="InterPro" id="IPR035398">
    <property type="entry name" value="Bac_rhamnosid_C"/>
</dbReference>
<feature type="domain" description="Alpha-L-rhamnosidase six-hairpin glycosidase" evidence="6">
    <location>
        <begin position="425"/>
        <end position="767"/>
    </location>
</feature>
<dbReference type="SUPFAM" id="SSF49265">
    <property type="entry name" value="Fibronectin type III"/>
    <property type="match status" value="1"/>
</dbReference>
<dbReference type="Gene3D" id="2.60.40.10">
    <property type="entry name" value="Immunoglobulins"/>
    <property type="match status" value="1"/>
</dbReference>
<evidence type="ECO:0000259" key="6">
    <source>
        <dbReference type="Pfam" id="PF17389"/>
    </source>
</evidence>
<dbReference type="SUPFAM" id="SSF48208">
    <property type="entry name" value="Six-hairpin glycosidases"/>
    <property type="match status" value="1"/>
</dbReference>
<dbReference type="Pfam" id="PF25788">
    <property type="entry name" value="Ig_Rha78A_N"/>
    <property type="match status" value="1"/>
</dbReference>
<dbReference type="PANTHER" id="PTHR33307:SF6">
    <property type="entry name" value="ALPHA-RHAMNOSIDASE (EUROFUNG)-RELATED"/>
    <property type="match status" value="1"/>
</dbReference>
<dbReference type="Proteomes" id="UP000300879">
    <property type="component" value="Chromosome"/>
</dbReference>
<evidence type="ECO:0000256" key="1">
    <source>
        <dbReference type="ARBA" id="ARBA00001445"/>
    </source>
</evidence>
<evidence type="ECO:0000259" key="5">
    <source>
        <dbReference type="Pfam" id="PF08531"/>
    </source>
</evidence>
<reference evidence="8 9" key="1">
    <citation type="submission" date="2019-05" db="EMBL/GenBank/DDBJ databases">
        <authorList>
            <person name="Chen C."/>
        </authorList>
    </citation>
    <scope>NUCLEOTIDE SEQUENCE [LARGE SCALE GENOMIC DNA]</scope>
    <source>
        <strain evidence="8 9">HB172198</strain>
    </source>
</reference>
<sequence>MHNKGSFHPYDLRCEYKVNYLGLGERSPRFSWKLHAEGRDVRQSAYRLQVSTGGQEIWDTGKIISDQSLHITYAGPALGSRTRYEIRVKVWNQHGQESDWSEAAYGETGLLDQDEWRASWITARFEQSEPCQLLRKLFTLGDNIVSARLYATSLGVYRVYVNGESADDTLFAPGWTSYNKRLQYQTYDVAKLLASGENTIGVMLGNGWYMGNLGWNGLSQLYGNERAALLQLHVQYKDGREEVIVSDDSWRASKSALLMSELYHGEYYDARLESKGWHNKGFDDSEWTQVSLLDYGYDTLIAQEGEPVRIVEELQPVQVLRTPNGETVVDFGQNMVGWVQFAVEAEEGHTVVIRHAEVLDNDGNFYTSNLRTAKQTITYICRGDQVERYEPYFSFQGFRYIQVEGIRPELIATRVVAKVIHSDMDQTGTFECSDELVNQLQRNIVWGQKGNFLDIPTDCPQRDERMGWTGDAQVFMRTAAFNMNVAPFFTKWLKDLAADQLPDGGVPFVIPDVLRGRHSSAAWGDAAVICPWVLYERYGDRRVLEQQYESMVKWVEYIRSQGEQEHLWNTGFHFGDWLAMDAPNGSRVGSTPKDLIATAFYAYCSALLAKTAAVLNKLEDEVRYTELSERVTEQFRREFVTPNGRLASPTQTAYVLALMFDLLEEKHRPQAAAVLASYVEEQNVRLTTGFVGTPYLCLALSKHGYTDLAYKLVLQREYPSWLYPISKGATTIWEHWDGIKPDGSLCEDPMNSYNHYAYGSVGEWLYRIAAGLDTDVQNPGYKKVRIAPQISEAISYARASYSSMYGMVASGWERLEDRRMKVKVVIPPNTEASVMLPGAAMGQVVESAVPVAYAAGVHSVRQTEAGVQLEVGSGEYEFLYVFK</sequence>
<dbReference type="Pfam" id="PF08531">
    <property type="entry name" value="Bac_rhamnosid_N"/>
    <property type="match status" value="1"/>
</dbReference>
<dbReference type="InterPro" id="IPR035396">
    <property type="entry name" value="Bac_rhamnosid6H"/>
</dbReference>
<dbReference type="PANTHER" id="PTHR33307">
    <property type="entry name" value="ALPHA-RHAMNOSIDASE (EUROFUNG)"/>
    <property type="match status" value="1"/>
</dbReference>